<dbReference type="EMBL" id="LNZB01000002">
    <property type="protein sequence ID" value="KTD83061.1"/>
    <property type="molecule type" value="Genomic_DNA"/>
</dbReference>
<feature type="compositionally biased region" description="Basic and acidic residues" evidence="1">
    <location>
        <begin position="221"/>
        <end position="245"/>
    </location>
</feature>
<evidence type="ECO:0000256" key="1">
    <source>
        <dbReference type="SAM" id="MobiDB-lite"/>
    </source>
</evidence>
<dbReference type="AlphaFoldDB" id="A0A0W1AP36"/>
<accession>A0A0W1AP36</accession>
<dbReference type="RefSeq" id="WP_133141271.1">
    <property type="nucleotide sequence ID" value="NZ_CAAAIQ010000029.1"/>
</dbReference>
<protein>
    <submittedName>
        <fullName evidence="2">Uncharacterized protein</fullName>
    </submittedName>
</protein>
<dbReference type="PATRIC" id="fig|66969.6.peg.53"/>
<evidence type="ECO:0000313" key="2">
    <source>
        <dbReference type="EMBL" id="KTD83061.1"/>
    </source>
</evidence>
<sequence>MHQSGAFVRTAVLVRPELARDYHIPSSQQLRIKNQHVNYMFSGVASSFIDLGNYFLEFGNSYGNQFDDGASFSNDASQPLDGLKNLGKGIATLCLSPFMFIIERAGLSSGLKEDPLVKQMLSPLAHLEKFVGDLLTGTMLILKGLVQLATFPMTWFIKVPIRKFVAWGSPTSESEDSFDEGVENNPGSYYEMTEEFERNDTPSAIPVEEHGLEEIEEEDPKIEQSKVAKHEDKPRPKPSDDEIHASDPLSYN</sequence>
<keyword evidence="3" id="KW-1185">Reference proteome</keyword>
<feature type="region of interest" description="Disordered" evidence="1">
    <location>
        <begin position="195"/>
        <end position="252"/>
    </location>
</feature>
<gene>
    <name evidence="2" type="ORF">Lwal_0049</name>
</gene>
<organism evidence="2 3">
    <name type="scientific">Legionella waltersii</name>
    <dbReference type="NCBI Taxonomy" id="66969"/>
    <lineage>
        <taxon>Bacteria</taxon>
        <taxon>Pseudomonadati</taxon>
        <taxon>Pseudomonadota</taxon>
        <taxon>Gammaproteobacteria</taxon>
        <taxon>Legionellales</taxon>
        <taxon>Legionellaceae</taxon>
        <taxon>Legionella</taxon>
    </lineage>
</organism>
<proteinExistence type="predicted"/>
<dbReference type="Proteomes" id="UP000054729">
    <property type="component" value="Unassembled WGS sequence"/>
</dbReference>
<name>A0A0W1AP36_9GAMM</name>
<reference evidence="2 3" key="1">
    <citation type="submission" date="2015-11" db="EMBL/GenBank/DDBJ databases">
        <title>Genomic analysis of 38 Legionella species identifies large and diverse effector repertoires.</title>
        <authorList>
            <person name="Burstein D."/>
            <person name="Amaro F."/>
            <person name="Zusman T."/>
            <person name="Lifshitz Z."/>
            <person name="Cohen O."/>
            <person name="Gilbert J.A."/>
            <person name="Pupko T."/>
            <person name="Shuman H.A."/>
            <person name="Segal G."/>
        </authorList>
    </citation>
    <scope>NUCLEOTIDE SEQUENCE [LARGE SCALE GENOMIC DNA]</scope>
    <source>
        <strain evidence="2 3">ATCC 51914</strain>
    </source>
</reference>
<comment type="caution">
    <text evidence="2">The sequence shown here is derived from an EMBL/GenBank/DDBJ whole genome shotgun (WGS) entry which is preliminary data.</text>
</comment>
<evidence type="ECO:0000313" key="3">
    <source>
        <dbReference type="Proteomes" id="UP000054729"/>
    </source>
</evidence>